<dbReference type="EMBL" id="LLXJ01002663">
    <property type="protein sequence ID" value="PKB98373.1"/>
    <property type="molecule type" value="Genomic_DNA"/>
</dbReference>
<evidence type="ECO:0000313" key="2">
    <source>
        <dbReference type="Proteomes" id="UP000232722"/>
    </source>
</evidence>
<organism evidence="1 2">
    <name type="scientific">Rhizophagus irregularis</name>
    <dbReference type="NCBI Taxonomy" id="588596"/>
    <lineage>
        <taxon>Eukaryota</taxon>
        <taxon>Fungi</taxon>
        <taxon>Fungi incertae sedis</taxon>
        <taxon>Mucoromycota</taxon>
        <taxon>Glomeromycotina</taxon>
        <taxon>Glomeromycetes</taxon>
        <taxon>Glomerales</taxon>
        <taxon>Glomeraceae</taxon>
        <taxon>Rhizophagus</taxon>
    </lineage>
</organism>
<proteinExistence type="predicted"/>
<dbReference type="Proteomes" id="UP000232722">
    <property type="component" value="Unassembled WGS sequence"/>
</dbReference>
<dbReference type="AlphaFoldDB" id="A0A2N0NUX1"/>
<accession>A0A2N0NUX1</accession>
<reference evidence="1 2" key="1">
    <citation type="submission" date="2016-04" db="EMBL/GenBank/DDBJ databases">
        <title>Genome analyses suggest a sexual origin of heterokaryosis in a supposedly ancient asexual fungus.</title>
        <authorList>
            <person name="Ropars J."/>
            <person name="Sedzielewska K."/>
            <person name="Noel J."/>
            <person name="Charron P."/>
            <person name="Farinelli L."/>
            <person name="Marton T."/>
            <person name="Kruger M."/>
            <person name="Pelin A."/>
            <person name="Brachmann A."/>
            <person name="Corradi N."/>
        </authorList>
    </citation>
    <scope>NUCLEOTIDE SEQUENCE [LARGE SCALE GENOMIC DNA]</scope>
    <source>
        <strain evidence="1 2">A5</strain>
    </source>
</reference>
<protein>
    <submittedName>
        <fullName evidence="1">Uncharacterized protein</fullName>
    </submittedName>
</protein>
<comment type="caution">
    <text evidence="1">The sequence shown here is derived from an EMBL/GenBank/DDBJ whole genome shotgun (WGS) entry which is preliminary data.</text>
</comment>
<evidence type="ECO:0000313" key="1">
    <source>
        <dbReference type="EMBL" id="PKB98373.1"/>
    </source>
</evidence>
<name>A0A2N0NUX1_9GLOM</name>
<gene>
    <name evidence="1" type="ORF">RhiirA5_464907</name>
</gene>
<reference evidence="1 2" key="2">
    <citation type="submission" date="2017-09" db="EMBL/GenBank/DDBJ databases">
        <title>Extensive intraspecific genome diversity in a model arbuscular mycorrhizal fungus.</title>
        <authorList>
            <person name="Chen E.C."/>
            <person name="Morin E."/>
            <person name="Beaudet D."/>
            <person name="Noel J."/>
            <person name="Ndikumana S."/>
            <person name="Charron P."/>
            <person name="St-Onge C."/>
            <person name="Giorgi J."/>
            <person name="Grigoriev I.V."/>
            <person name="Roux C."/>
            <person name="Martin F.M."/>
            <person name="Corradi N."/>
        </authorList>
    </citation>
    <scope>NUCLEOTIDE SEQUENCE [LARGE SCALE GENOMIC DNA]</scope>
    <source>
        <strain evidence="1 2">A5</strain>
    </source>
</reference>
<sequence length="59" mass="6698">MRQTNKISSKNDTKFNNDMAESVPGLYRLLDLCKDDGSNGLVDKIIIYKEGLKNLCNDF</sequence>